<accession>A0A2A4G8T7</accession>
<sequence length="160" mass="18039">MIRPILFALLCLSLSLSCKEEKPKVPVKAKTIAFNHEAQLDLLKGKDSIIKSLEIELAETEYERQTGLMYRSSMAQNRGMLFIFDKDEYRSFYMKNTEIGLDIIYINDALEIVSIQANAEPFNESSLPSNAPARYVLEINAGLAATWGVAVGDKIRFSRL</sequence>
<name>A0A2A4G8T7_9FLAO</name>
<evidence type="ECO:0000313" key="2">
    <source>
        <dbReference type="Proteomes" id="UP000219559"/>
    </source>
</evidence>
<dbReference type="EMBL" id="NBWU01000003">
    <property type="protein sequence ID" value="PCE64398.1"/>
    <property type="molecule type" value="Genomic_DNA"/>
</dbReference>
<organism evidence="1 2">
    <name type="scientific">Sediminicola luteus</name>
    <dbReference type="NCBI Taxonomy" id="319238"/>
    <lineage>
        <taxon>Bacteria</taxon>
        <taxon>Pseudomonadati</taxon>
        <taxon>Bacteroidota</taxon>
        <taxon>Flavobacteriia</taxon>
        <taxon>Flavobacteriales</taxon>
        <taxon>Flavobacteriaceae</taxon>
        <taxon>Sediminicola</taxon>
    </lineage>
</organism>
<proteinExistence type="predicted"/>
<dbReference type="InterPro" id="IPR038695">
    <property type="entry name" value="Saro_0823-like_sf"/>
</dbReference>
<dbReference type="InterPro" id="IPR003795">
    <property type="entry name" value="DUF192"/>
</dbReference>
<dbReference type="Proteomes" id="UP000219559">
    <property type="component" value="Unassembled WGS sequence"/>
</dbReference>
<dbReference type="RefSeq" id="WP_097440520.1">
    <property type="nucleotide sequence ID" value="NZ_KZ300476.1"/>
</dbReference>
<protein>
    <recommendedName>
        <fullName evidence="3">DUF192 domain-containing protein</fullName>
    </recommendedName>
</protein>
<dbReference type="Gene3D" id="2.60.120.1140">
    <property type="entry name" value="Protein of unknown function DUF192"/>
    <property type="match status" value="1"/>
</dbReference>
<evidence type="ECO:0000313" key="1">
    <source>
        <dbReference type="EMBL" id="PCE64398.1"/>
    </source>
</evidence>
<comment type="caution">
    <text evidence="1">The sequence shown here is derived from an EMBL/GenBank/DDBJ whole genome shotgun (WGS) entry which is preliminary data.</text>
</comment>
<dbReference type="PANTHER" id="PTHR37953">
    <property type="entry name" value="UPF0127 PROTEIN MJ1496"/>
    <property type="match status" value="1"/>
</dbReference>
<dbReference type="PANTHER" id="PTHR37953:SF1">
    <property type="entry name" value="UPF0127 PROTEIN MJ1496"/>
    <property type="match status" value="1"/>
</dbReference>
<reference evidence="1 2" key="1">
    <citation type="submission" date="2017-04" db="EMBL/GenBank/DDBJ databases">
        <title>A new member of the family Flavobacteriaceae isolated from ascidians.</title>
        <authorList>
            <person name="Chen L."/>
        </authorList>
    </citation>
    <scope>NUCLEOTIDE SEQUENCE [LARGE SCALE GENOMIC DNA]</scope>
    <source>
        <strain evidence="1 2">HQA918</strain>
    </source>
</reference>
<dbReference type="PROSITE" id="PS51257">
    <property type="entry name" value="PROKAR_LIPOPROTEIN"/>
    <property type="match status" value="1"/>
</dbReference>
<dbReference type="AlphaFoldDB" id="A0A2A4G8T7"/>
<keyword evidence="2" id="KW-1185">Reference proteome</keyword>
<dbReference type="Pfam" id="PF02643">
    <property type="entry name" value="DUF192"/>
    <property type="match status" value="1"/>
</dbReference>
<evidence type="ECO:0008006" key="3">
    <source>
        <dbReference type="Google" id="ProtNLM"/>
    </source>
</evidence>
<gene>
    <name evidence="1" type="ORF">B7P33_08895</name>
</gene>
<dbReference type="OrthoDB" id="5526466at2"/>